<name>A0A0F9MCH8_9ZZZZ</name>
<dbReference type="AlphaFoldDB" id="A0A0F9MCH8"/>
<proteinExistence type="predicted"/>
<evidence type="ECO:0000256" key="6">
    <source>
        <dbReference type="ARBA" id="ARBA00022989"/>
    </source>
</evidence>
<dbReference type="GO" id="GO:0005886">
    <property type="term" value="C:plasma membrane"/>
    <property type="evidence" value="ECO:0007669"/>
    <property type="project" value="UniProtKB-SubCell"/>
</dbReference>
<evidence type="ECO:0000256" key="5">
    <source>
        <dbReference type="ARBA" id="ARBA00022692"/>
    </source>
</evidence>
<gene>
    <name evidence="10" type="ORF">LCGC14_1107130</name>
</gene>
<feature type="domain" description="Glycosyltransferase RgtA/B/C/D-like" evidence="9">
    <location>
        <begin position="80"/>
        <end position="226"/>
    </location>
</feature>
<keyword evidence="4" id="KW-0808">Transferase</keyword>
<feature type="transmembrane region" description="Helical" evidence="8">
    <location>
        <begin position="173"/>
        <end position="206"/>
    </location>
</feature>
<dbReference type="InterPro" id="IPR050297">
    <property type="entry name" value="LipidA_mod_glycosyltrf_83"/>
</dbReference>
<feature type="transmembrane region" description="Helical" evidence="8">
    <location>
        <begin position="297"/>
        <end position="315"/>
    </location>
</feature>
<comment type="caution">
    <text evidence="10">The sequence shown here is derived from an EMBL/GenBank/DDBJ whole genome shotgun (WGS) entry which is preliminary data.</text>
</comment>
<protein>
    <recommendedName>
        <fullName evidence="9">Glycosyltransferase RgtA/B/C/D-like domain-containing protein</fullName>
    </recommendedName>
</protein>
<keyword evidence="6 8" id="KW-1133">Transmembrane helix</keyword>
<evidence type="ECO:0000259" key="9">
    <source>
        <dbReference type="Pfam" id="PF13231"/>
    </source>
</evidence>
<feature type="transmembrane region" description="Helical" evidence="8">
    <location>
        <begin position="394"/>
        <end position="416"/>
    </location>
</feature>
<evidence type="ECO:0000256" key="4">
    <source>
        <dbReference type="ARBA" id="ARBA00022679"/>
    </source>
</evidence>
<reference evidence="10" key="1">
    <citation type="journal article" date="2015" name="Nature">
        <title>Complex archaea that bridge the gap between prokaryotes and eukaryotes.</title>
        <authorList>
            <person name="Spang A."/>
            <person name="Saw J.H."/>
            <person name="Jorgensen S.L."/>
            <person name="Zaremba-Niedzwiedzka K."/>
            <person name="Martijn J."/>
            <person name="Lind A.E."/>
            <person name="van Eijk R."/>
            <person name="Schleper C."/>
            <person name="Guy L."/>
            <person name="Ettema T.J."/>
        </authorList>
    </citation>
    <scope>NUCLEOTIDE SEQUENCE</scope>
</reference>
<accession>A0A0F9MCH8</accession>
<dbReference type="EMBL" id="LAZR01005027">
    <property type="protein sequence ID" value="KKN03489.1"/>
    <property type="molecule type" value="Genomic_DNA"/>
</dbReference>
<feature type="transmembrane region" description="Helical" evidence="8">
    <location>
        <begin position="321"/>
        <end position="338"/>
    </location>
</feature>
<keyword evidence="2" id="KW-1003">Cell membrane</keyword>
<feature type="transmembrane region" description="Helical" evidence="8">
    <location>
        <begin position="104"/>
        <end position="121"/>
    </location>
</feature>
<dbReference type="PANTHER" id="PTHR33908:SF11">
    <property type="entry name" value="MEMBRANE PROTEIN"/>
    <property type="match status" value="1"/>
</dbReference>
<dbReference type="PANTHER" id="PTHR33908">
    <property type="entry name" value="MANNOSYLTRANSFERASE YKCB-RELATED"/>
    <property type="match status" value="1"/>
</dbReference>
<feature type="transmembrane region" description="Helical" evidence="8">
    <location>
        <begin position="350"/>
        <end position="374"/>
    </location>
</feature>
<keyword evidence="7 8" id="KW-0472">Membrane</keyword>
<evidence type="ECO:0000256" key="2">
    <source>
        <dbReference type="ARBA" id="ARBA00022475"/>
    </source>
</evidence>
<organism evidence="10">
    <name type="scientific">marine sediment metagenome</name>
    <dbReference type="NCBI Taxonomy" id="412755"/>
    <lineage>
        <taxon>unclassified sequences</taxon>
        <taxon>metagenomes</taxon>
        <taxon>ecological metagenomes</taxon>
    </lineage>
</organism>
<evidence type="ECO:0000313" key="10">
    <source>
        <dbReference type="EMBL" id="KKN03489.1"/>
    </source>
</evidence>
<keyword evidence="3" id="KW-0328">Glycosyltransferase</keyword>
<keyword evidence="5 8" id="KW-0812">Transmembrane</keyword>
<dbReference type="InterPro" id="IPR038731">
    <property type="entry name" value="RgtA/B/C-like"/>
</dbReference>
<evidence type="ECO:0000256" key="7">
    <source>
        <dbReference type="ARBA" id="ARBA00023136"/>
    </source>
</evidence>
<dbReference type="Pfam" id="PF13231">
    <property type="entry name" value="PMT_2"/>
    <property type="match status" value="1"/>
</dbReference>
<dbReference type="GO" id="GO:0016763">
    <property type="term" value="F:pentosyltransferase activity"/>
    <property type="evidence" value="ECO:0007669"/>
    <property type="project" value="TreeGrafter"/>
</dbReference>
<feature type="transmembrane region" description="Helical" evidence="8">
    <location>
        <begin position="20"/>
        <end position="38"/>
    </location>
</feature>
<evidence type="ECO:0000256" key="3">
    <source>
        <dbReference type="ARBA" id="ARBA00022676"/>
    </source>
</evidence>
<comment type="subcellular location">
    <subcellularLocation>
        <location evidence="1">Cell membrane</location>
        <topology evidence="1">Multi-pass membrane protein</topology>
    </subcellularLocation>
</comment>
<feature type="transmembrane region" description="Helical" evidence="8">
    <location>
        <begin position="213"/>
        <end position="234"/>
    </location>
</feature>
<dbReference type="GO" id="GO:0008610">
    <property type="term" value="P:lipid biosynthetic process"/>
    <property type="evidence" value="ECO:0007669"/>
    <property type="project" value="UniProtKB-ARBA"/>
</dbReference>
<feature type="transmembrane region" description="Helical" evidence="8">
    <location>
        <begin position="150"/>
        <end position="167"/>
    </location>
</feature>
<sequence length="648" mass="73790">MNIFWKMVSIKINRKKLHKFITEFIPVIFIAIISILILRVSSVSIGNNAAKYLSQANMMMQGQDREMLFPEFETTRGSVYPMILVIAFKSLGKSVLSASLATRLFFSLSIVMIYLLGRVFYGKTVGILASLLVMSSSGINSVAQAIDTDIVLSFFILLFVLLFYQSLNRLSRYWAVFAGLSLGIALMTKESAVFCFGLPFIMIIIAPRDKRIAYLKLGLWSVGATIVTLLPWMIKTIAVYGSLRPMLGVANPEILQASVKTAGYASSFSYWAYLFTSGLKKTLLKFYDGYFREVTPFSPFMLAGLIILFIRSLFLKRNRDLILIISAFCFLPLILRVADSQVRLGHTTIVFMLFYIILAVSSVFAVSFSIDHIYKFIYKVSKLDKPSFALNYSQKYVCGLLVLAIGFFYISSQLFSGENPTWEKWRKRTSALAIFSKEPFKVDGRFLTEQQDAAEWLKKHTFDNTKIIADGYSQEALEFFGAADYKIPVFHVANEISILTGSLDKKEDSVRPIFFITYANIESGAQSHRVIFTIFEEEILSGLRKESPDYLVLSGRGLFFKAYFDKAGWVHLRFKNDFVHIYEIHMEGIEPVPIEHIGVNDTINKHLIWLEDNYPEEYLLLKEKLKILGLTVDELKNSPLRFPEGQVY</sequence>
<evidence type="ECO:0000256" key="1">
    <source>
        <dbReference type="ARBA" id="ARBA00004651"/>
    </source>
</evidence>
<evidence type="ECO:0000256" key="8">
    <source>
        <dbReference type="SAM" id="Phobius"/>
    </source>
</evidence>